<reference evidence="5 6" key="1">
    <citation type="submission" date="2017-05" db="EMBL/GenBank/DDBJ databases">
        <title>Functional genome analysis of Paenibacillus pasadenensis strain R16: insights on endophytic life style and antifungal activity.</title>
        <authorList>
            <person name="Passera A."/>
            <person name="Marcolungo L."/>
            <person name="Casati P."/>
            <person name="Brasca M."/>
            <person name="Quaglino F."/>
            <person name="Delledonne M."/>
        </authorList>
    </citation>
    <scope>NUCLEOTIDE SEQUENCE [LARGE SCALE GENOMIC DNA]</scope>
    <source>
        <strain evidence="5 6">R16</strain>
    </source>
</reference>
<organism evidence="5 6">
    <name type="scientific">Paenibacillus pasadenensis</name>
    <dbReference type="NCBI Taxonomy" id="217090"/>
    <lineage>
        <taxon>Bacteria</taxon>
        <taxon>Bacillati</taxon>
        <taxon>Bacillota</taxon>
        <taxon>Bacilli</taxon>
        <taxon>Bacillales</taxon>
        <taxon>Paenibacillaceae</taxon>
        <taxon>Paenibacillus</taxon>
    </lineage>
</organism>
<dbReference type="EMBL" id="NFEZ01000003">
    <property type="protein sequence ID" value="PLT47661.1"/>
    <property type="molecule type" value="Genomic_DNA"/>
</dbReference>
<feature type="transmembrane region" description="Helical" evidence="4">
    <location>
        <begin position="360"/>
        <end position="382"/>
    </location>
</feature>
<feature type="region of interest" description="Disordered" evidence="3">
    <location>
        <begin position="1"/>
        <end position="98"/>
    </location>
</feature>
<evidence type="ECO:0000313" key="5">
    <source>
        <dbReference type="EMBL" id="PLT47661.1"/>
    </source>
</evidence>
<comment type="caution">
    <text evidence="5">The sequence shown here is derived from an EMBL/GenBank/DDBJ whole genome shotgun (WGS) entry which is preliminary data.</text>
</comment>
<evidence type="ECO:0000256" key="2">
    <source>
        <dbReference type="ARBA" id="ARBA00023136"/>
    </source>
</evidence>
<feature type="compositionally biased region" description="Pro residues" evidence="3">
    <location>
        <begin position="87"/>
        <end position="97"/>
    </location>
</feature>
<evidence type="ECO:0000256" key="1">
    <source>
        <dbReference type="ARBA" id="ARBA00005278"/>
    </source>
</evidence>
<dbReference type="Proteomes" id="UP000234789">
    <property type="component" value="Unassembled WGS sequence"/>
</dbReference>
<evidence type="ECO:0000313" key="6">
    <source>
        <dbReference type="Proteomes" id="UP000234789"/>
    </source>
</evidence>
<sequence length="434" mass="47055">MKKPNANRAAGTATACGNGGSAGNSAGNGGSEGERLPGREQLRQWLQGSDDVSLLDIEVEAERARPGAEAQASEAPDEVDEAEKPPRGLPEPGPPSGARPLKLTLVYCSAMADPMLLQKVVLPQARAGVPALAPEEAASARPGNMGAWQELKLPRISKEAPHTITWRDYICRMIFEANAILFCDEQQRAWSMSAGTVPGRSPSEAATEVSVRGPKDGFVEQLHTNTALIRYRLRTPGLRCEQLCVGTRSGTKAALLYEADIANPQLVDAIRDKLSGIDADDIVSTRHLQDLLVDRSWSLLPRTSYTGRPDFAVQCLAAGRAVILLDGNPTAIIAPANLFLLMKSAEDAQQNYFFVNFTRLLRYVCLLVTCFLPGLYIALAVYHVDQIPFNLLATIMNSRLGLPLSSIEEMFLALLLIEIFREAGARLPGRSGRR</sequence>
<evidence type="ECO:0000256" key="4">
    <source>
        <dbReference type="SAM" id="Phobius"/>
    </source>
</evidence>
<keyword evidence="6" id="KW-1185">Reference proteome</keyword>
<dbReference type="GO" id="GO:0016020">
    <property type="term" value="C:membrane"/>
    <property type="evidence" value="ECO:0007669"/>
    <property type="project" value="InterPro"/>
</dbReference>
<dbReference type="PANTHER" id="PTHR22550">
    <property type="entry name" value="SPORE GERMINATION PROTEIN"/>
    <property type="match status" value="1"/>
</dbReference>
<dbReference type="InterPro" id="IPR004995">
    <property type="entry name" value="Spore_Ger"/>
</dbReference>
<dbReference type="InterPro" id="IPR050768">
    <property type="entry name" value="UPF0353/GerABKA_families"/>
</dbReference>
<dbReference type="Pfam" id="PF03323">
    <property type="entry name" value="GerA"/>
    <property type="match status" value="1"/>
</dbReference>
<evidence type="ECO:0000256" key="3">
    <source>
        <dbReference type="SAM" id="MobiDB-lite"/>
    </source>
</evidence>
<dbReference type="AlphaFoldDB" id="A0A2N5NBD2"/>
<protein>
    <submittedName>
        <fullName evidence="5">Spore germination protein GerKA</fullName>
    </submittedName>
</protein>
<feature type="compositionally biased region" description="Gly residues" evidence="3">
    <location>
        <begin position="17"/>
        <end position="31"/>
    </location>
</feature>
<comment type="similarity">
    <text evidence="1">Belongs to the GerABKA family.</text>
</comment>
<dbReference type="GO" id="GO:0009847">
    <property type="term" value="P:spore germination"/>
    <property type="evidence" value="ECO:0007669"/>
    <property type="project" value="InterPro"/>
</dbReference>
<keyword evidence="4" id="KW-1133">Transmembrane helix</keyword>
<accession>A0A2N5NBD2</accession>
<feature type="compositionally biased region" description="Basic and acidic residues" evidence="3">
    <location>
        <begin position="32"/>
        <end position="42"/>
    </location>
</feature>
<dbReference type="PANTHER" id="PTHR22550:SF5">
    <property type="entry name" value="LEUCINE ZIPPER PROTEIN 4"/>
    <property type="match status" value="1"/>
</dbReference>
<gene>
    <name evidence="5" type="ORF">B8V81_1885</name>
</gene>
<feature type="compositionally biased region" description="Low complexity" evidence="3">
    <location>
        <begin position="1"/>
        <end position="16"/>
    </location>
</feature>
<dbReference type="OrthoDB" id="1726708at2"/>
<proteinExistence type="inferred from homology"/>
<name>A0A2N5NBD2_9BACL</name>
<keyword evidence="2 4" id="KW-0472">Membrane</keyword>
<keyword evidence="4" id="KW-0812">Transmembrane</keyword>